<organism evidence="1 2">
    <name type="scientific">Serratia marcescens</name>
    <dbReference type="NCBI Taxonomy" id="615"/>
    <lineage>
        <taxon>Bacteria</taxon>
        <taxon>Pseudomonadati</taxon>
        <taxon>Pseudomonadota</taxon>
        <taxon>Gammaproteobacteria</taxon>
        <taxon>Enterobacterales</taxon>
        <taxon>Yersiniaceae</taxon>
        <taxon>Serratia</taxon>
    </lineage>
</organism>
<dbReference type="EMBL" id="WNKC01000001">
    <property type="protein sequence ID" value="MVF02558.1"/>
    <property type="molecule type" value="Genomic_DNA"/>
</dbReference>
<gene>
    <name evidence="1" type="ORF">GMA22_04685</name>
</gene>
<protein>
    <submittedName>
        <fullName evidence="1">Uncharacterized protein</fullName>
    </submittedName>
</protein>
<evidence type="ECO:0000313" key="2">
    <source>
        <dbReference type="Proteomes" id="UP000443014"/>
    </source>
</evidence>
<accession>A0ABD6HLS2</accession>
<name>A0ABD6HLS2_SERMA</name>
<comment type="caution">
    <text evidence="1">The sequence shown here is derived from an EMBL/GenBank/DDBJ whole genome shotgun (WGS) entry which is preliminary data.</text>
</comment>
<proteinExistence type="predicted"/>
<dbReference type="RefSeq" id="WP_156865479.1">
    <property type="nucleotide sequence ID" value="NZ_WNKC01000001.1"/>
</dbReference>
<reference evidence="1 2" key="1">
    <citation type="submission" date="2019-11" db="EMBL/GenBank/DDBJ databases">
        <title>Whole genome sequence of a plant growth promoting strain Serratia marcescens BTL07 isolated from the rhizoplane of Chili (Capsicum annuum).</title>
        <authorList>
            <person name="Dutta S."/>
            <person name="Khatun A."/>
            <person name="Gupta D.R."/>
            <person name="Surovy M.Z."/>
            <person name="Rahman M.M."/>
            <person name="Mahmud N.U."/>
            <person name="Emes R."/>
            <person name="Warry A."/>
            <person name="West H."/>
            <person name="Clarke M.L."/>
            <person name="Islam M.T."/>
        </authorList>
    </citation>
    <scope>NUCLEOTIDE SEQUENCE [LARGE SCALE GENOMIC DNA]</scope>
    <source>
        <strain evidence="1 2">BTL07</strain>
    </source>
</reference>
<dbReference type="Proteomes" id="UP000443014">
    <property type="component" value="Unassembled WGS sequence"/>
</dbReference>
<sequence>MANKQDAMNAVNRAIGFIRATTDYDVCNKFAEELNSALDFMENTGQHEEYKAAWLNIINAINSIEPQWMEKYHGDSEWQKACTFIAEQSQALKKAAAEKDKLTSTYIGIDFAAIVSENVSQQIQDDLLFNVSHPFPKFSRYEGGVYFRDVLRSVAITQIREELSAAENKHPTWPTDVVHATAILNEEAGELTQAAIDYHYHNGSLEKVRREAAQVGAMAIRVLINLPYAKPGGKLKSDVGCQDVNAGWCQRL</sequence>
<evidence type="ECO:0000313" key="1">
    <source>
        <dbReference type="EMBL" id="MVF02558.1"/>
    </source>
</evidence>
<dbReference type="AlphaFoldDB" id="A0ABD6HLS2"/>